<keyword evidence="3" id="KW-1185">Reference proteome</keyword>
<evidence type="ECO:0008006" key="4">
    <source>
        <dbReference type="Google" id="ProtNLM"/>
    </source>
</evidence>
<dbReference type="SUPFAM" id="SSF74653">
    <property type="entry name" value="TolA/TonB C-terminal domain"/>
    <property type="match status" value="1"/>
</dbReference>
<protein>
    <recommendedName>
        <fullName evidence="4">TonB C-terminal domain-containing protein</fullName>
    </recommendedName>
</protein>
<feature type="region of interest" description="Disordered" evidence="1">
    <location>
        <begin position="53"/>
        <end position="166"/>
    </location>
</feature>
<evidence type="ECO:0000313" key="2">
    <source>
        <dbReference type="EMBL" id="KLN54686.1"/>
    </source>
</evidence>
<evidence type="ECO:0000256" key="1">
    <source>
        <dbReference type="SAM" id="MobiDB-lite"/>
    </source>
</evidence>
<feature type="compositionally biased region" description="Pro residues" evidence="1">
    <location>
        <begin position="126"/>
        <end position="137"/>
    </location>
</feature>
<dbReference type="Proteomes" id="UP000035170">
    <property type="component" value="Unassembled WGS sequence"/>
</dbReference>
<organism evidence="2 3">
    <name type="scientific">Variovorax paradoxus</name>
    <dbReference type="NCBI Taxonomy" id="34073"/>
    <lineage>
        <taxon>Bacteria</taxon>
        <taxon>Pseudomonadati</taxon>
        <taxon>Pseudomonadota</taxon>
        <taxon>Betaproteobacteria</taxon>
        <taxon>Burkholderiales</taxon>
        <taxon>Comamonadaceae</taxon>
        <taxon>Variovorax</taxon>
    </lineage>
</organism>
<proteinExistence type="predicted"/>
<dbReference type="PATRIC" id="fig|34073.19.peg.4430"/>
<name>A0A0H2LY45_VARPD</name>
<dbReference type="AlphaFoldDB" id="A0A0H2LY45"/>
<sequence length="273" mass="28316">MRGATAMTGGAASVASVLVHRVLDRMPRVRPVLLCAAVSISLHAAVLAYRVTPSSSPSSTAAAHGNDGGTASRATRIRVVPKRLPAVSGSDEIVKKPRQEQPQVERSAAPSRPFAGAPASAAPARPHTPAPGTPPQPAIEQAALDSMPEVRSQAVETASSSPDGFDGSDYIPRSLLSAPPSALMPIVLDAPEGAFAAGRYVGVLSIFIDEEGRVRHVDVAEEGSTLPPPFEQVAREAFSAALFSPGQMDGRTVKSRQRVEVVFDNTPAGHGGK</sequence>
<accession>A0A0H2LY45</accession>
<feature type="compositionally biased region" description="Low complexity" evidence="1">
    <location>
        <begin position="53"/>
        <end position="63"/>
    </location>
</feature>
<dbReference type="Gene3D" id="3.30.1150.10">
    <property type="match status" value="1"/>
</dbReference>
<comment type="caution">
    <text evidence="2">The sequence shown here is derived from an EMBL/GenBank/DDBJ whole genome shotgun (WGS) entry which is preliminary data.</text>
</comment>
<gene>
    <name evidence="2" type="ORF">VPARA_43280</name>
</gene>
<evidence type="ECO:0000313" key="3">
    <source>
        <dbReference type="Proteomes" id="UP000035170"/>
    </source>
</evidence>
<feature type="compositionally biased region" description="Low complexity" evidence="1">
    <location>
        <begin position="108"/>
        <end position="125"/>
    </location>
</feature>
<dbReference type="EMBL" id="JZWI01000022">
    <property type="protein sequence ID" value="KLN54686.1"/>
    <property type="molecule type" value="Genomic_DNA"/>
</dbReference>
<reference evidence="2 3" key="1">
    <citation type="submission" date="2015-03" db="EMBL/GenBank/DDBJ databases">
        <title>Genome sequence of Variovorax paradoxus TBEA6.</title>
        <authorList>
            <person name="Poehlein A."/>
            <person name="Schuldes J."/>
            <person name="Wuebbeler J.H."/>
            <person name="Hiessl S."/>
            <person name="Steinbuechel A."/>
            <person name="Daniel R."/>
        </authorList>
    </citation>
    <scope>NUCLEOTIDE SEQUENCE [LARGE SCALE GENOMIC DNA]</scope>
    <source>
        <strain evidence="2 3">TBEA6</strain>
    </source>
</reference>